<organism evidence="1 2">
    <name type="scientific">Panagrolaimus sp. ES5</name>
    <dbReference type="NCBI Taxonomy" id="591445"/>
    <lineage>
        <taxon>Eukaryota</taxon>
        <taxon>Metazoa</taxon>
        <taxon>Ecdysozoa</taxon>
        <taxon>Nematoda</taxon>
        <taxon>Chromadorea</taxon>
        <taxon>Rhabditida</taxon>
        <taxon>Tylenchina</taxon>
        <taxon>Panagrolaimomorpha</taxon>
        <taxon>Panagrolaimoidea</taxon>
        <taxon>Panagrolaimidae</taxon>
        <taxon>Panagrolaimus</taxon>
    </lineage>
</organism>
<accession>A0AC34FJM2</accession>
<sequence length="280" mass="30855">MNVFNLIMIGVGIGIGMLLQRLFHILEESSSPATVIHAVQTKTKKQTLREITASPATQLLPSSSSKKNHHRSDRSILKGEAKIKKSKSASPALSPAIRSSSKTTKLSDLSSPANVSMSNISPQGSITEQPSMGSTQNVTVTKLEVVEPHLPLATKAEKLASPRRAVIRPSQVICDCGVELMDDKEKYSDETTMPDATHPFTFTNKTKILPMTFERYNPLNLIHPPEGPTQLSPFVTQKPDVKENITLLTPYKPVLHAMYYAHRHALLIGDLLDNYDHLET</sequence>
<evidence type="ECO:0000313" key="2">
    <source>
        <dbReference type="WBParaSite" id="ES5_v2.g17386.t1"/>
    </source>
</evidence>
<proteinExistence type="predicted"/>
<reference evidence="2" key="1">
    <citation type="submission" date="2022-11" db="UniProtKB">
        <authorList>
            <consortium name="WormBaseParasite"/>
        </authorList>
    </citation>
    <scope>IDENTIFICATION</scope>
</reference>
<protein>
    <submittedName>
        <fullName evidence="2">Uncharacterized protein</fullName>
    </submittedName>
</protein>
<evidence type="ECO:0000313" key="1">
    <source>
        <dbReference type="Proteomes" id="UP000887579"/>
    </source>
</evidence>
<dbReference type="WBParaSite" id="ES5_v2.g17386.t1">
    <property type="protein sequence ID" value="ES5_v2.g17386.t1"/>
    <property type="gene ID" value="ES5_v2.g17386"/>
</dbReference>
<dbReference type="Proteomes" id="UP000887579">
    <property type="component" value="Unplaced"/>
</dbReference>
<name>A0AC34FJM2_9BILA</name>